<dbReference type="AlphaFoldDB" id="A0A4V6MTE4"/>
<evidence type="ECO:0000256" key="3">
    <source>
        <dbReference type="ARBA" id="ARBA00023163"/>
    </source>
</evidence>
<evidence type="ECO:0000259" key="4">
    <source>
        <dbReference type="PROSITE" id="PS50949"/>
    </source>
</evidence>
<dbReference type="Pfam" id="PF00392">
    <property type="entry name" value="GntR"/>
    <property type="match status" value="1"/>
</dbReference>
<dbReference type="InterPro" id="IPR011663">
    <property type="entry name" value="UTRA"/>
</dbReference>
<dbReference type="Gene3D" id="1.10.10.10">
    <property type="entry name" value="Winged helix-like DNA-binding domain superfamily/Winged helix DNA-binding domain"/>
    <property type="match status" value="1"/>
</dbReference>
<dbReference type="InterPro" id="IPR036388">
    <property type="entry name" value="WH-like_DNA-bd_sf"/>
</dbReference>
<protein>
    <submittedName>
        <fullName evidence="5">UTRA domain-containing protein</fullName>
    </submittedName>
</protein>
<dbReference type="InterPro" id="IPR028978">
    <property type="entry name" value="Chorismate_lyase_/UTRA_dom_sf"/>
</dbReference>
<dbReference type="PANTHER" id="PTHR44846">
    <property type="entry name" value="MANNOSYL-D-GLYCERATE TRANSPORT/METABOLISM SYSTEM REPRESSOR MNGR-RELATED"/>
    <property type="match status" value="1"/>
</dbReference>
<dbReference type="InterPro" id="IPR000524">
    <property type="entry name" value="Tscrpt_reg_HTH_GntR"/>
</dbReference>
<dbReference type="PROSITE" id="PS50949">
    <property type="entry name" value="HTH_GNTR"/>
    <property type="match status" value="1"/>
</dbReference>
<gene>
    <name evidence="5" type="ORF">EYE42_03520</name>
</gene>
<keyword evidence="1" id="KW-0805">Transcription regulation</keyword>
<dbReference type="SUPFAM" id="SSF46785">
    <property type="entry name" value="Winged helix' DNA-binding domain"/>
    <property type="match status" value="1"/>
</dbReference>
<dbReference type="Proteomes" id="UP000293520">
    <property type="component" value="Unassembled WGS sequence"/>
</dbReference>
<evidence type="ECO:0000313" key="5">
    <source>
        <dbReference type="EMBL" id="TBN42508.1"/>
    </source>
</evidence>
<dbReference type="CDD" id="cd07377">
    <property type="entry name" value="WHTH_GntR"/>
    <property type="match status" value="1"/>
</dbReference>
<dbReference type="PRINTS" id="PR00035">
    <property type="entry name" value="HTHGNTR"/>
</dbReference>
<accession>A0A4V6MTE4</accession>
<proteinExistence type="predicted"/>
<reference evidence="5 6" key="1">
    <citation type="submission" date="2019-02" db="EMBL/GenBank/DDBJ databases">
        <title>Paracoccus subflavus sp. nov., isolated from marine sediment of the Pacific Ocean.</title>
        <authorList>
            <person name="Zhang G."/>
        </authorList>
    </citation>
    <scope>NUCLEOTIDE SEQUENCE [LARGE SCALE GENOMIC DNA]</scope>
    <source>
        <strain evidence="5 6">GY0581</strain>
    </source>
</reference>
<organism evidence="5 6">
    <name type="scientific">Paracoccus subflavus</name>
    <dbReference type="NCBI Taxonomy" id="2528244"/>
    <lineage>
        <taxon>Bacteria</taxon>
        <taxon>Pseudomonadati</taxon>
        <taxon>Pseudomonadota</taxon>
        <taxon>Alphaproteobacteria</taxon>
        <taxon>Rhodobacterales</taxon>
        <taxon>Paracoccaceae</taxon>
        <taxon>Paracoccus</taxon>
    </lineage>
</organism>
<dbReference type="GO" id="GO:0003700">
    <property type="term" value="F:DNA-binding transcription factor activity"/>
    <property type="evidence" value="ECO:0007669"/>
    <property type="project" value="InterPro"/>
</dbReference>
<dbReference type="SMART" id="SM00866">
    <property type="entry name" value="UTRA"/>
    <property type="match status" value="1"/>
</dbReference>
<dbReference type="PANTHER" id="PTHR44846:SF16">
    <property type="entry name" value="TRANSCRIPTIONAL REGULATOR PHNF-RELATED"/>
    <property type="match status" value="1"/>
</dbReference>
<dbReference type="SUPFAM" id="SSF64288">
    <property type="entry name" value="Chorismate lyase-like"/>
    <property type="match status" value="1"/>
</dbReference>
<feature type="domain" description="HTH gntR-type" evidence="4">
    <location>
        <begin position="129"/>
        <end position="197"/>
    </location>
</feature>
<sequence>MAASIDCITSLIIWHRLIAVRMHQAVPGAAAGPAVDVSARIGSPPPDCTSCNSSDSKGFKRLSYNPLPAGTCRFPPIDDLDSFLLRQLFPNVAGLYLFSSIIVSRMVKTSGNLVRSLRASGAAGGGRRMNTWQSVRAYVLDRIRSREWPPGELIPTEQELAAGLGCARATVNRALRELADIGIIERRRKVGTRVATTLARRTVLDMPAIRTEIEDMGAIYAYALAGFSVEAPTEAAAHALQLSAGDETVAIKAIYCADDLPHCFETVWLNARVLPPLKREDLERKSAHEWLADRVTLTHGHFSIMADRAGAEDARHLKIEEGTPVLAIERTNWADTTPLSFARQLYPPQHRLMSGD</sequence>
<dbReference type="SMART" id="SM00345">
    <property type="entry name" value="HTH_GNTR"/>
    <property type="match status" value="1"/>
</dbReference>
<evidence type="ECO:0000256" key="1">
    <source>
        <dbReference type="ARBA" id="ARBA00023015"/>
    </source>
</evidence>
<dbReference type="GO" id="GO:0003677">
    <property type="term" value="F:DNA binding"/>
    <property type="evidence" value="ECO:0007669"/>
    <property type="project" value="UniProtKB-KW"/>
</dbReference>
<dbReference type="InterPro" id="IPR050679">
    <property type="entry name" value="Bact_HTH_transcr_reg"/>
</dbReference>
<evidence type="ECO:0000313" key="6">
    <source>
        <dbReference type="Proteomes" id="UP000293520"/>
    </source>
</evidence>
<keyword evidence="3" id="KW-0804">Transcription</keyword>
<dbReference type="Gene3D" id="3.40.1410.10">
    <property type="entry name" value="Chorismate lyase-like"/>
    <property type="match status" value="1"/>
</dbReference>
<evidence type="ECO:0000256" key="2">
    <source>
        <dbReference type="ARBA" id="ARBA00023125"/>
    </source>
</evidence>
<dbReference type="Pfam" id="PF07702">
    <property type="entry name" value="UTRA"/>
    <property type="match status" value="1"/>
</dbReference>
<keyword evidence="6" id="KW-1185">Reference proteome</keyword>
<dbReference type="InterPro" id="IPR036390">
    <property type="entry name" value="WH_DNA-bd_sf"/>
</dbReference>
<name>A0A4V6MTE4_9RHOB</name>
<dbReference type="EMBL" id="SISK01000002">
    <property type="protein sequence ID" value="TBN42508.1"/>
    <property type="molecule type" value="Genomic_DNA"/>
</dbReference>
<keyword evidence="2" id="KW-0238">DNA-binding</keyword>
<comment type="caution">
    <text evidence="5">The sequence shown here is derived from an EMBL/GenBank/DDBJ whole genome shotgun (WGS) entry which is preliminary data.</text>
</comment>